<keyword evidence="2" id="KW-1185">Reference proteome</keyword>
<dbReference type="Proteomes" id="UP000235649">
    <property type="component" value="Unassembled WGS sequence"/>
</dbReference>
<dbReference type="RefSeq" id="WP_102197064.1">
    <property type="nucleotide sequence ID" value="NZ_NIPR01000061.1"/>
</dbReference>
<gene>
    <name evidence="1" type="ORF">CBP76_11840</name>
</gene>
<proteinExistence type="predicted"/>
<dbReference type="EMBL" id="NIPR01000061">
    <property type="protein sequence ID" value="PMD67931.1"/>
    <property type="molecule type" value="Genomic_DNA"/>
</dbReference>
<protein>
    <submittedName>
        <fullName evidence="1">Uncharacterized protein</fullName>
    </submittedName>
</protein>
<reference evidence="1 2" key="1">
    <citation type="submission" date="2017-05" db="EMBL/GenBank/DDBJ databases">
        <title>Lactobacillus nurukis nov., sp. nov., isolated from nuruk.</title>
        <authorList>
            <person name="Kim S.-J."/>
        </authorList>
    </citation>
    <scope>NUCLEOTIDE SEQUENCE [LARGE SCALE GENOMIC DNA]</scope>
    <source>
        <strain evidence="1 2">SYF10-1a</strain>
    </source>
</reference>
<comment type="caution">
    <text evidence="1">The sequence shown here is derived from an EMBL/GenBank/DDBJ whole genome shotgun (WGS) entry which is preliminary data.</text>
</comment>
<evidence type="ECO:0000313" key="2">
    <source>
        <dbReference type="Proteomes" id="UP000235649"/>
    </source>
</evidence>
<dbReference type="AlphaFoldDB" id="A0A2N7ARE8"/>
<sequence length="92" mass="10694">MSNLPRALKYISWFEGEIITIDFNRSVDFNPKAYPELTKIGRWIIADDSSKYYLVYKIEKEYPDKIINQVLGKLNLNGYELVHSAATYAKNS</sequence>
<organism evidence="1 2">
    <name type="scientific">Companilactobacillus nuruki</name>
    <dbReference type="NCBI Taxonomy" id="1993540"/>
    <lineage>
        <taxon>Bacteria</taxon>
        <taxon>Bacillati</taxon>
        <taxon>Bacillota</taxon>
        <taxon>Bacilli</taxon>
        <taxon>Lactobacillales</taxon>
        <taxon>Lactobacillaceae</taxon>
        <taxon>Companilactobacillus</taxon>
    </lineage>
</organism>
<name>A0A2N7ARE8_9LACO</name>
<dbReference type="OrthoDB" id="2295589at2"/>
<evidence type="ECO:0000313" key="1">
    <source>
        <dbReference type="EMBL" id="PMD67931.1"/>
    </source>
</evidence>
<accession>A0A2N7ARE8</accession>